<gene>
    <name evidence="1" type="ORF">ACFOE0_02160</name>
</gene>
<dbReference type="PROSITE" id="PS51257">
    <property type="entry name" value="PROKAR_LIPOPROTEIN"/>
    <property type="match status" value="1"/>
</dbReference>
<dbReference type="Proteomes" id="UP001595621">
    <property type="component" value="Unassembled WGS sequence"/>
</dbReference>
<protein>
    <submittedName>
        <fullName evidence="1">Ig-like domain-containing protein</fullName>
    </submittedName>
</protein>
<proteinExistence type="predicted"/>
<accession>A0ABV7G6R8</accession>
<dbReference type="RefSeq" id="WP_248937311.1">
    <property type="nucleotide sequence ID" value="NZ_JAKILF010000008.1"/>
</dbReference>
<dbReference type="InterPro" id="IPR013783">
    <property type="entry name" value="Ig-like_fold"/>
</dbReference>
<dbReference type="Gene3D" id="2.60.40.10">
    <property type="entry name" value="Immunoglobulins"/>
    <property type="match status" value="1"/>
</dbReference>
<evidence type="ECO:0000313" key="2">
    <source>
        <dbReference type="Proteomes" id="UP001595621"/>
    </source>
</evidence>
<keyword evidence="2" id="KW-1185">Reference proteome</keyword>
<dbReference type="SUPFAM" id="SSF82171">
    <property type="entry name" value="DPP6 N-terminal domain-like"/>
    <property type="match status" value="1"/>
</dbReference>
<sequence length="971" mass="106939">MRYLVAGTLMLGLTGCGGGDNDETDINEPLANVPPSFIVGSVSTPEDTPLTVGLTAIASDGDSRSLTFNIDQCPQNIVCSLEEESLVLTPVTDYFGQENLIEMTVTDDAGASVSGSFNLIVTAVNDAPVLSLSDQVTVEDKPLSIQLASIAADIDNDPLAFQVESCPQSVECVIQDGMLTMTPAANYFGDTNTISVSVSDGQQVGVTDTFNLVVSPVNDVPQWQSLPSLEMEISKSVSLDLGGYVSDIEQDQLDLSISACPAGIECRIENNELILDGATEVGTELRVAVTATDGSDTAEAELLLNVNRLSVSSLSGVAFYPEFNGLTGNDNITLSFTSDQTIEAVLVNGQSESLPDEGKSWQKNYSLVMGENLFDIEIRTHDKSWQFERVLKYSGPMHHGSSHGKFDGNRSFIVSDYRRGGLLSFDLETLETKFFDDALLPELAGNMDAFLVHGDTILASVYDYDLGKYTLVEINTADSTSSVIHSLESGSKYDLMTLSDDGNQLYFFNNNYIYDDGNDTWIEVQEFYRLDLAAQELTLLADTAKVPDDEEINSLRHMIYDPSENRLLVIDDNYRASELRLLSMHLDGANSGRLQEVSLSADGHCIAGFSDLRISYVSPNRDGKWFWANGIDRGNVYQFDIASACITQVHSVPDKLQRNRHSLQGVDINTATGEMILGFYPGPILFNPAIDNYKGLEIDGFAGPSWEVGEPAFMAFDAGTDTIYYTDQKFLLSLNFASGEFRQLHELTDDAYGVELDDINKVLYIADEGDELGKFDLQSQTYTQLLSSTDGYDFEHLTLGDNGILYFEHRDVIMSYDTQSGLVTELSPDDAEHTLYRENHMVFDSVNQRLIIDTEDKVTDATYFIAIDVQTGERTSLNPDNTVEYYISDYLDITDDGAGLIFYEPSKDSLVEFDFATGAMTELLSESEELNKISDVTDIIKVGEHRYLLGDDDLGGFWLVNSITNERILLR</sequence>
<evidence type="ECO:0000313" key="1">
    <source>
        <dbReference type="EMBL" id="MFC3136995.1"/>
    </source>
</evidence>
<comment type="caution">
    <text evidence="1">The sequence shown here is derived from an EMBL/GenBank/DDBJ whole genome shotgun (WGS) entry which is preliminary data.</text>
</comment>
<dbReference type="EMBL" id="JBHRTD010000001">
    <property type="protein sequence ID" value="MFC3136995.1"/>
    <property type="molecule type" value="Genomic_DNA"/>
</dbReference>
<dbReference type="Pfam" id="PF17963">
    <property type="entry name" value="Big_9"/>
    <property type="match status" value="2"/>
</dbReference>
<organism evidence="1 2">
    <name type="scientific">Shewanella submarina</name>
    <dbReference type="NCBI Taxonomy" id="2016376"/>
    <lineage>
        <taxon>Bacteria</taxon>
        <taxon>Pseudomonadati</taxon>
        <taxon>Pseudomonadota</taxon>
        <taxon>Gammaproteobacteria</taxon>
        <taxon>Alteromonadales</taxon>
        <taxon>Shewanellaceae</taxon>
        <taxon>Shewanella</taxon>
    </lineage>
</organism>
<reference evidence="2" key="1">
    <citation type="journal article" date="2019" name="Int. J. Syst. Evol. Microbiol.">
        <title>The Global Catalogue of Microorganisms (GCM) 10K type strain sequencing project: providing services to taxonomists for standard genome sequencing and annotation.</title>
        <authorList>
            <consortium name="The Broad Institute Genomics Platform"/>
            <consortium name="The Broad Institute Genome Sequencing Center for Infectious Disease"/>
            <person name="Wu L."/>
            <person name="Ma J."/>
        </authorList>
    </citation>
    <scope>NUCLEOTIDE SEQUENCE [LARGE SCALE GENOMIC DNA]</scope>
    <source>
        <strain evidence="2">KCTC 52277</strain>
    </source>
</reference>
<name>A0ABV7G6R8_9GAMM</name>